<feature type="region of interest" description="Disordered" evidence="1">
    <location>
        <begin position="236"/>
        <end position="274"/>
    </location>
</feature>
<gene>
    <name evidence="3" type="ORF">ACEWY4_026081</name>
</gene>
<dbReference type="InterPro" id="IPR051481">
    <property type="entry name" value="BTB-POZ/Galectin-3-binding"/>
</dbReference>
<feature type="compositionally biased region" description="Low complexity" evidence="1">
    <location>
        <begin position="237"/>
        <end position="268"/>
    </location>
</feature>
<dbReference type="SMART" id="SM00225">
    <property type="entry name" value="BTB"/>
    <property type="match status" value="1"/>
</dbReference>
<dbReference type="PROSITE" id="PS50097">
    <property type="entry name" value="BTB"/>
    <property type="match status" value="1"/>
</dbReference>
<evidence type="ECO:0000259" key="2">
    <source>
        <dbReference type="PROSITE" id="PS50097"/>
    </source>
</evidence>
<dbReference type="Pfam" id="PF00651">
    <property type="entry name" value="BTB"/>
    <property type="match status" value="1"/>
</dbReference>
<dbReference type="Gene3D" id="3.30.710.10">
    <property type="entry name" value="Potassium Channel Kv1.1, Chain A"/>
    <property type="match status" value="1"/>
</dbReference>
<dbReference type="InterPro" id="IPR056184">
    <property type="entry name" value="TRAF_BTBD17"/>
</dbReference>
<dbReference type="PANTHER" id="PTHR24410:SF31">
    <property type="entry name" value="BTB (POZ) DOMAIN-CONTAINING 17A"/>
    <property type="match status" value="1"/>
</dbReference>
<dbReference type="SMART" id="SM00875">
    <property type="entry name" value="BACK"/>
    <property type="match status" value="1"/>
</dbReference>
<sequence>MGGSRVPEDPTALNAAASSVHQTITQHHLYNPYTHCTHTINTHAHTHTSGASEDFSEVEREEEEVEEEEDEDEEEESVQAHCRVGKTQQKGGVRKNEKRREEKTKEEKRCLKCLDSDSGDRCTWSCCGALLVWASDRLVKHIYPSSYRGVVSAGEGLLDFVTGGNSGGGDGDGGTFTINHSMGLVSRLAALLEQGNNSDVTLRLETVGTDEVRVIRAHSLVLALQSNVFEELLRNRTTSSTSTTTTTTTATSSSSSSSSSPTSSPTSTRGRGSETLVIRESAESVAAFDKFIRYLYSGELAVRLDQATTLHLLATKYNVSMLRQGLSQFMSENLASEAPSSRAVRWYEYAVQSGDEALRDSCLRYLTWNLTSALRSRDWPEVSAPLLLTLLQRSDLVLHSELELFEAVEAWLERQDPDGLTAENALRSIRYAMMAPRELFRLQRESGVLQRYAESVRDLLFMSYQFHSASPLQLAKFFDVNCSLFAPRNYLGSAWGVPWVIGSPARDDRSVSFQTQLGPSGHDAGKRVTWNALFSPRWLPLSLRPPFSEQGAMQPPPRPEAGRPRVIVTPATSSADMAGVSFQKTLLVVARLQGGMAVRHVYNFHQSTEESGDFLAGVDLQRRNSDYLPNGSLHLHIIIKPLYQSLIATKN</sequence>
<dbReference type="InterPro" id="IPR000210">
    <property type="entry name" value="BTB/POZ_dom"/>
</dbReference>
<dbReference type="InterPro" id="IPR011705">
    <property type="entry name" value="BACK"/>
</dbReference>
<comment type="caution">
    <text evidence="3">The sequence shown here is derived from an EMBL/GenBank/DDBJ whole genome shotgun (WGS) entry which is preliminary data.</text>
</comment>
<dbReference type="AlphaFoldDB" id="A0ABD1IWU0"/>
<evidence type="ECO:0000313" key="3">
    <source>
        <dbReference type="EMBL" id="KAL2078396.1"/>
    </source>
</evidence>
<keyword evidence="4" id="KW-1185">Reference proteome</keyword>
<dbReference type="Pfam" id="PF07707">
    <property type="entry name" value="BACK"/>
    <property type="match status" value="1"/>
</dbReference>
<dbReference type="SUPFAM" id="SSF54695">
    <property type="entry name" value="POZ domain"/>
    <property type="match status" value="1"/>
</dbReference>
<dbReference type="InterPro" id="IPR011333">
    <property type="entry name" value="SKP1/BTB/POZ_sf"/>
</dbReference>
<feature type="region of interest" description="Disordered" evidence="1">
    <location>
        <begin position="45"/>
        <end position="101"/>
    </location>
</feature>
<dbReference type="Gene3D" id="1.25.40.420">
    <property type="match status" value="1"/>
</dbReference>
<proteinExistence type="predicted"/>
<dbReference type="Proteomes" id="UP001591681">
    <property type="component" value="Unassembled WGS sequence"/>
</dbReference>
<name>A0ABD1IWU0_9TELE</name>
<evidence type="ECO:0000313" key="4">
    <source>
        <dbReference type="Proteomes" id="UP001591681"/>
    </source>
</evidence>
<feature type="domain" description="BTB" evidence="2">
    <location>
        <begin position="198"/>
        <end position="304"/>
    </location>
</feature>
<dbReference type="PANTHER" id="PTHR24410">
    <property type="entry name" value="HL07962P-RELATED"/>
    <property type="match status" value="1"/>
</dbReference>
<dbReference type="CDD" id="cd18493">
    <property type="entry name" value="BACK_BTBD17"/>
    <property type="match status" value="1"/>
</dbReference>
<reference evidence="3 4" key="1">
    <citation type="submission" date="2024-09" db="EMBL/GenBank/DDBJ databases">
        <title>A chromosome-level genome assembly of Gray's grenadier anchovy, Coilia grayii.</title>
        <authorList>
            <person name="Fu Z."/>
        </authorList>
    </citation>
    <scope>NUCLEOTIDE SEQUENCE [LARGE SCALE GENOMIC DNA]</scope>
    <source>
        <strain evidence="3">G4</strain>
        <tissue evidence="3">Muscle</tissue>
    </source>
</reference>
<evidence type="ECO:0000256" key="1">
    <source>
        <dbReference type="SAM" id="MobiDB-lite"/>
    </source>
</evidence>
<feature type="compositionally biased region" description="Acidic residues" evidence="1">
    <location>
        <begin position="54"/>
        <end position="77"/>
    </location>
</feature>
<organism evidence="3 4">
    <name type="scientific">Coilia grayii</name>
    <name type="common">Gray's grenadier anchovy</name>
    <dbReference type="NCBI Taxonomy" id="363190"/>
    <lineage>
        <taxon>Eukaryota</taxon>
        <taxon>Metazoa</taxon>
        <taxon>Chordata</taxon>
        <taxon>Craniata</taxon>
        <taxon>Vertebrata</taxon>
        <taxon>Euteleostomi</taxon>
        <taxon>Actinopterygii</taxon>
        <taxon>Neopterygii</taxon>
        <taxon>Teleostei</taxon>
        <taxon>Clupei</taxon>
        <taxon>Clupeiformes</taxon>
        <taxon>Clupeoidei</taxon>
        <taxon>Engraulidae</taxon>
        <taxon>Coilinae</taxon>
        <taxon>Coilia</taxon>
    </lineage>
</organism>
<protein>
    <recommendedName>
        <fullName evidence="2">BTB domain-containing protein</fullName>
    </recommendedName>
</protein>
<dbReference type="Pfam" id="PF23651">
    <property type="entry name" value="TRAF_BTBD17"/>
    <property type="match status" value="1"/>
</dbReference>
<accession>A0ABD1IWU0</accession>
<dbReference type="EMBL" id="JBHFQA010000023">
    <property type="protein sequence ID" value="KAL2078396.1"/>
    <property type="molecule type" value="Genomic_DNA"/>
</dbReference>